<feature type="region of interest" description="Disordered" evidence="1">
    <location>
        <begin position="68"/>
        <end position="87"/>
    </location>
</feature>
<evidence type="ECO:0000313" key="2">
    <source>
        <dbReference type="EMBL" id="GAA2336535.1"/>
    </source>
</evidence>
<proteinExistence type="predicted"/>
<evidence type="ECO:0000256" key="1">
    <source>
        <dbReference type="SAM" id="MobiDB-lite"/>
    </source>
</evidence>
<reference evidence="2 3" key="1">
    <citation type="journal article" date="2019" name="Int. J. Syst. Evol. Microbiol.">
        <title>The Global Catalogue of Microorganisms (GCM) 10K type strain sequencing project: providing services to taxonomists for standard genome sequencing and annotation.</title>
        <authorList>
            <consortium name="The Broad Institute Genomics Platform"/>
            <consortium name="The Broad Institute Genome Sequencing Center for Infectious Disease"/>
            <person name="Wu L."/>
            <person name="Ma J."/>
        </authorList>
    </citation>
    <scope>NUCLEOTIDE SEQUENCE [LARGE SCALE GENOMIC DNA]</scope>
    <source>
        <strain evidence="2 3">JCM 4316</strain>
    </source>
</reference>
<accession>A0ABN3FS83</accession>
<keyword evidence="3" id="KW-1185">Reference proteome</keyword>
<gene>
    <name evidence="2" type="ORF">GCM10010246_21070</name>
</gene>
<name>A0ABN3FS83_9ACTN</name>
<comment type="caution">
    <text evidence="2">The sequence shown here is derived from an EMBL/GenBank/DDBJ whole genome shotgun (WGS) entry which is preliminary data.</text>
</comment>
<organism evidence="2 3">
    <name type="scientific">Streptomyces cuspidosporus</name>
    <dbReference type="NCBI Taxonomy" id="66882"/>
    <lineage>
        <taxon>Bacteria</taxon>
        <taxon>Bacillati</taxon>
        <taxon>Actinomycetota</taxon>
        <taxon>Actinomycetes</taxon>
        <taxon>Kitasatosporales</taxon>
        <taxon>Streptomycetaceae</taxon>
        <taxon>Streptomyces</taxon>
    </lineage>
</organism>
<dbReference type="Proteomes" id="UP001500253">
    <property type="component" value="Unassembled WGS sequence"/>
</dbReference>
<dbReference type="EMBL" id="BAAASD010000006">
    <property type="protein sequence ID" value="GAA2336535.1"/>
    <property type="molecule type" value="Genomic_DNA"/>
</dbReference>
<protein>
    <submittedName>
        <fullName evidence="2">Uncharacterized protein</fullName>
    </submittedName>
</protein>
<evidence type="ECO:0000313" key="3">
    <source>
        <dbReference type="Proteomes" id="UP001500253"/>
    </source>
</evidence>
<sequence>MNPGLPLSTGLGPVCSPPLFFCPDVGGVEDDAGDVDQAGDTQTVQHGFVQAPHTRALDQIRKRRWAADFDTPKHGGNARQAHPLTST</sequence>